<reference evidence="1" key="3">
    <citation type="submission" date="2022-06" db="UniProtKB">
        <authorList>
            <consortium name="EnsemblPlants"/>
        </authorList>
    </citation>
    <scope>IDENTIFICATION</scope>
</reference>
<protein>
    <submittedName>
        <fullName evidence="1">Uncharacterized protein</fullName>
    </submittedName>
</protein>
<dbReference type="Proteomes" id="UP000015106">
    <property type="component" value="Chromosome 3"/>
</dbReference>
<accession>A0A8R7PXY6</accession>
<dbReference type="EnsemblPlants" id="TuG1812G0300004208.01.T01">
    <property type="protein sequence ID" value="TuG1812G0300004208.01.T01.cds323546"/>
    <property type="gene ID" value="TuG1812G0300004208.01"/>
</dbReference>
<dbReference type="AlphaFoldDB" id="A0A8R7PXY6"/>
<organism evidence="1 2">
    <name type="scientific">Triticum urartu</name>
    <name type="common">Red wild einkorn</name>
    <name type="synonym">Crithodium urartu</name>
    <dbReference type="NCBI Taxonomy" id="4572"/>
    <lineage>
        <taxon>Eukaryota</taxon>
        <taxon>Viridiplantae</taxon>
        <taxon>Streptophyta</taxon>
        <taxon>Embryophyta</taxon>
        <taxon>Tracheophyta</taxon>
        <taxon>Spermatophyta</taxon>
        <taxon>Magnoliopsida</taxon>
        <taxon>Liliopsida</taxon>
        <taxon>Poales</taxon>
        <taxon>Poaceae</taxon>
        <taxon>BOP clade</taxon>
        <taxon>Pooideae</taxon>
        <taxon>Triticodae</taxon>
        <taxon>Triticeae</taxon>
        <taxon>Triticinae</taxon>
        <taxon>Triticum</taxon>
    </lineage>
</organism>
<reference evidence="1" key="2">
    <citation type="submission" date="2018-03" db="EMBL/GenBank/DDBJ databases">
        <title>The Triticum urartu genome reveals the dynamic nature of wheat genome evolution.</title>
        <authorList>
            <person name="Ling H."/>
            <person name="Ma B."/>
            <person name="Shi X."/>
            <person name="Liu H."/>
            <person name="Dong L."/>
            <person name="Sun H."/>
            <person name="Cao Y."/>
            <person name="Gao Q."/>
            <person name="Zheng S."/>
            <person name="Li Y."/>
            <person name="Yu Y."/>
            <person name="Du H."/>
            <person name="Qi M."/>
            <person name="Li Y."/>
            <person name="Yu H."/>
            <person name="Cui Y."/>
            <person name="Wang N."/>
            <person name="Chen C."/>
            <person name="Wu H."/>
            <person name="Zhao Y."/>
            <person name="Zhang J."/>
            <person name="Li Y."/>
            <person name="Zhou W."/>
            <person name="Zhang B."/>
            <person name="Hu W."/>
            <person name="Eijk M."/>
            <person name="Tang J."/>
            <person name="Witsenboer H."/>
            <person name="Zhao S."/>
            <person name="Li Z."/>
            <person name="Zhang A."/>
            <person name="Wang D."/>
            <person name="Liang C."/>
        </authorList>
    </citation>
    <scope>NUCLEOTIDE SEQUENCE [LARGE SCALE GENOMIC DNA]</scope>
    <source>
        <strain evidence="1">cv. G1812</strain>
    </source>
</reference>
<proteinExistence type="predicted"/>
<keyword evidence="2" id="KW-1185">Reference proteome</keyword>
<dbReference type="Gramene" id="TuG1812G0300004208.01.T01">
    <property type="protein sequence ID" value="TuG1812G0300004208.01.T01.cds323546"/>
    <property type="gene ID" value="TuG1812G0300004208.01"/>
</dbReference>
<name>A0A8R7PXY6_TRIUA</name>
<evidence type="ECO:0000313" key="2">
    <source>
        <dbReference type="Proteomes" id="UP000015106"/>
    </source>
</evidence>
<evidence type="ECO:0000313" key="1">
    <source>
        <dbReference type="EnsemblPlants" id="TuG1812G0300004208.01.T01.cds323546"/>
    </source>
</evidence>
<reference evidence="2" key="1">
    <citation type="journal article" date="2013" name="Nature">
        <title>Draft genome of the wheat A-genome progenitor Triticum urartu.</title>
        <authorList>
            <person name="Ling H.Q."/>
            <person name="Zhao S."/>
            <person name="Liu D."/>
            <person name="Wang J."/>
            <person name="Sun H."/>
            <person name="Zhang C."/>
            <person name="Fan H."/>
            <person name="Li D."/>
            <person name="Dong L."/>
            <person name="Tao Y."/>
            <person name="Gao C."/>
            <person name="Wu H."/>
            <person name="Li Y."/>
            <person name="Cui Y."/>
            <person name="Guo X."/>
            <person name="Zheng S."/>
            <person name="Wang B."/>
            <person name="Yu K."/>
            <person name="Liang Q."/>
            <person name="Yang W."/>
            <person name="Lou X."/>
            <person name="Chen J."/>
            <person name="Feng M."/>
            <person name="Jian J."/>
            <person name="Zhang X."/>
            <person name="Luo G."/>
            <person name="Jiang Y."/>
            <person name="Liu J."/>
            <person name="Wang Z."/>
            <person name="Sha Y."/>
            <person name="Zhang B."/>
            <person name="Wu H."/>
            <person name="Tang D."/>
            <person name="Shen Q."/>
            <person name="Xue P."/>
            <person name="Zou S."/>
            <person name="Wang X."/>
            <person name="Liu X."/>
            <person name="Wang F."/>
            <person name="Yang Y."/>
            <person name="An X."/>
            <person name="Dong Z."/>
            <person name="Zhang K."/>
            <person name="Zhang X."/>
            <person name="Luo M.C."/>
            <person name="Dvorak J."/>
            <person name="Tong Y."/>
            <person name="Wang J."/>
            <person name="Yang H."/>
            <person name="Li Z."/>
            <person name="Wang D."/>
            <person name="Zhang A."/>
            <person name="Wang J."/>
        </authorList>
    </citation>
    <scope>NUCLEOTIDE SEQUENCE</scope>
    <source>
        <strain evidence="2">cv. G1812</strain>
    </source>
</reference>
<sequence>MPRLCSPLPKVCLIAPTPWPPCSFLLCLSTRSADEADAWRRWTMEERRSSMVHASTTLARLFLLGSADAGCSGMAAGPPPRPATADLHQKRITEGSSVIKLHLFCANSCKLTY</sequence>